<keyword evidence="16" id="KW-0460">Magnesium</keyword>
<comment type="catalytic activity">
    <reaction evidence="13 14">
        <text>2 D-alanine + ATP = D-alanyl-D-alanine + ADP + phosphate + H(+)</text>
        <dbReference type="Rhea" id="RHEA:11224"/>
        <dbReference type="ChEBI" id="CHEBI:15378"/>
        <dbReference type="ChEBI" id="CHEBI:30616"/>
        <dbReference type="ChEBI" id="CHEBI:43474"/>
        <dbReference type="ChEBI" id="CHEBI:57416"/>
        <dbReference type="ChEBI" id="CHEBI:57822"/>
        <dbReference type="ChEBI" id="CHEBI:456216"/>
        <dbReference type="EC" id="6.3.2.4"/>
    </reaction>
</comment>
<comment type="pathway">
    <text evidence="14">Cell wall biogenesis; peptidoglycan biosynthesis.</text>
</comment>
<dbReference type="SUPFAM" id="SSF52440">
    <property type="entry name" value="PreATP-grasp domain"/>
    <property type="match status" value="1"/>
</dbReference>
<dbReference type="Gene3D" id="3.30.1490.20">
    <property type="entry name" value="ATP-grasp fold, A domain"/>
    <property type="match status" value="1"/>
</dbReference>
<comment type="caution">
    <text evidence="19">The sequence shown here is derived from an EMBL/GenBank/DDBJ whole genome shotgun (WGS) entry which is preliminary data.</text>
</comment>
<dbReference type="AlphaFoldDB" id="A0A9D1J5Y9"/>
<dbReference type="InterPro" id="IPR000291">
    <property type="entry name" value="D-Ala_lig_Van_CS"/>
</dbReference>
<keyword evidence="10 14" id="KW-0133">Cell shape</keyword>
<dbReference type="Proteomes" id="UP000886744">
    <property type="component" value="Unassembled WGS sequence"/>
</dbReference>
<evidence type="ECO:0000256" key="11">
    <source>
        <dbReference type="ARBA" id="ARBA00022984"/>
    </source>
</evidence>
<keyword evidence="7 16" id="KW-0479">Metal-binding</keyword>
<dbReference type="Pfam" id="PF01820">
    <property type="entry name" value="Dala_Dala_lig_N"/>
    <property type="match status" value="1"/>
</dbReference>
<proteinExistence type="inferred from homology"/>
<dbReference type="PANTHER" id="PTHR23132:SF23">
    <property type="entry name" value="D-ALANINE--D-ALANINE LIGASE B"/>
    <property type="match status" value="1"/>
</dbReference>
<dbReference type="GO" id="GO:0008716">
    <property type="term" value="F:D-alanine-D-alanine ligase activity"/>
    <property type="evidence" value="ECO:0007669"/>
    <property type="project" value="UniProtKB-UniRule"/>
</dbReference>
<dbReference type="InterPro" id="IPR016185">
    <property type="entry name" value="PreATP-grasp_dom_sf"/>
</dbReference>
<feature type="binding site" evidence="16">
    <location>
        <position position="299"/>
    </location>
    <ligand>
        <name>Mg(2+)</name>
        <dbReference type="ChEBI" id="CHEBI:18420"/>
        <label>2</label>
    </ligand>
</feature>
<accession>A0A9D1J5Y9</accession>
<dbReference type="SUPFAM" id="SSF56059">
    <property type="entry name" value="Glutathione synthetase ATP-binding domain-like"/>
    <property type="match status" value="1"/>
</dbReference>
<comment type="cofactor">
    <cofactor evidence="16">
        <name>Mg(2+)</name>
        <dbReference type="ChEBI" id="CHEBI:18420"/>
    </cofactor>
    <cofactor evidence="16">
        <name>Mn(2+)</name>
        <dbReference type="ChEBI" id="CHEBI:29035"/>
    </cofactor>
    <text evidence="16">Binds 2 magnesium or manganese ions per subunit.</text>
</comment>
<dbReference type="PANTHER" id="PTHR23132">
    <property type="entry name" value="D-ALANINE--D-ALANINE LIGASE"/>
    <property type="match status" value="1"/>
</dbReference>
<evidence type="ECO:0000256" key="16">
    <source>
        <dbReference type="PIRSR" id="PIRSR039102-3"/>
    </source>
</evidence>
<dbReference type="PIRSF" id="PIRSF039102">
    <property type="entry name" value="Ddl/VanB"/>
    <property type="match status" value="1"/>
</dbReference>
<evidence type="ECO:0000313" key="19">
    <source>
        <dbReference type="EMBL" id="HIR62316.1"/>
    </source>
</evidence>
<keyword evidence="5 14" id="KW-0963">Cytoplasm</keyword>
<evidence type="ECO:0000313" key="20">
    <source>
        <dbReference type="Proteomes" id="UP000886744"/>
    </source>
</evidence>
<comment type="similarity">
    <text evidence="3 14">Belongs to the D-alanine--D-alanine ligase family.</text>
</comment>
<dbReference type="Gene3D" id="3.30.470.20">
    <property type="entry name" value="ATP-grasp fold, B domain"/>
    <property type="match status" value="1"/>
</dbReference>
<dbReference type="GO" id="GO:0071555">
    <property type="term" value="P:cell wall organization"/>
    <property type="evidence" value="ECO:0007669"/>
    <property type="project" value="UniProtKB-KW"/>
</dbReference>
<dbReference type="InterPro" id="IPR011127">
    <property type="entry name" value="Dala_Dala_lig_N"/>
</dbReference>
<reference evidence="19" key="2">
    <citation type="journal article" date="2021" name="PeerJ">
        <title>Extensive microbial diversity within the chicken gut microbiome revealed by metagenomics and culture.</title>
        <authorList>
            <person name="Gilroy R."/>
            <person name="Ravi A."/>
            <person name="Getino M."/>
            <person name="Pursley I."/>
            <person name="Horton D.L."/>
            <person name="Alikhan N.F."/>
            <person name="Baker D."/>
            <person name="Gharbi K."/>
            <person name="Hall N."/>
            <person name="Watson M."/>
            <person name="Adriaenssens E.M."/>
            <person name="Foster-Nyarko E."/>
            <person name="Jarju S."/>
            <person name="Secka A."/>
            <person name="Antonio M."/>
            <person name="Oren A."/>
            <person name="Chaudhuri R.R."/>
            <person name="La Ragione R."/>
            <person name="Hildebrand F."/>
            <person name="Pallen M.J."/>
        </authorList>
    </citation>
    <scope>NUCLEOTIDE SEQUENCE</scope>
    <source>
        <strain evidence="19">ChiHjej13B12-12457</strain>
    </source>
</reference>
<evidence type="ECO:0000256" key="14">
    <source>
        <dbReference type="HAMAP-Rule" id="MF_00047"/>
    </source>
</evidence>
<dbReference type="Pfam" id="PF07478">
    <property type="entry name" value="Dala_Dala_lig_C"/>
    <property type="match status" value="1"/>
</dbReference>
<evidence type="ECO:0000256" key="1">
    <source>
        <dbReference type="ARBA" id="ARBA00001936"/>
    </source>
</evidence>
<keyword evidence="12 14" id="KW-0961">Cell wall biogenesis/degradation</keyword>
<dbReference type="GO" id="GO:0046872">
    <property type="term" value="F:metal ion binding"/>
    <property type="evidence" value="ECO:0007669"/>
    <property type="project" value="UniProtKB-KW"/>
</dbReference>
<evidence type="ECO:0000256" key="17">
    <source>
        <dbReference type="PROSITE-ProRule" id="PRU00409"/>
    </source>
</evidence>
<sequence length="335" mass="37273">MRPVNDQILAVVYGGYSSEVEISVKSGKSVARWLRNAGRNVYEVLLSLDGWWAITPSGDGTERKWPIDRNDFSFTPDGGEKICFDKVFIIIHGDPGENGRLQAYFEMLSIAYVGCSSQCATIAFDKYACKSYLRDSGTFLARDIMLRRNEPYRPEDIIARTGLPAFVKPCGGGSSFGVTKIRSTEELDGALRTAFSESDTVIIEQCLYGREIDCAVYEDSLGPHALPLIEIIPRNEFFDYDAKYNGASSELCPAPLPAEDRTVIQNEAVRIFRRLGCKGLVRMDFIYGPDNRPYFLEVNPNPGMTESSLVPQMVRAAGMTMEDFLTGLIDRAGED</sequence>
<evidence type="ECO:0000256" key="13">
    <source>
        <dbReference type="ARBA" id="ARBA00047614"/>
    </source>
</evidence>
<comment type="function">
    <text evidence="14">Cell wall formation.</text>
</comment>
<dbReference type="PROSITE" id="PS00843">
    <property type="entry name" value="DALA_DALA_LIGASE_1"/>
    <property type="match status" value="1"/>
</dbReference>
<keyword evidence="16" id="KW-0464">Manganese</keyword>
<evidence type="ECO:0000256" key="12">
    <source>
        <dbReference type="ARBA" id="ARBA00023316"/>
    </source>
</evidence>
<protein>
    <recommendedName>
        <fullName evidence="4 14">D-alanine--D-alanine ligase</fullName>
        <ecNumber evidence="4 14">6.3.2.4</ecNumber>
    </recommendedName>
    <alternativeName>
        <fullName evidence="14">D-Ala-D-Ala ligase</fullName>
    </alternativeName>
    <alternativeName>
        <fullName evidence="14">D-alanylalanine synthetase</fullName>
    </alternativeName>
</protein>
<dbReference type="NCBIfam" id="TIGR01205">
    <property type="entry name" value="D_ala_D_alaTIGR"/>
    <property type="match status" value="1"/>
</dbReference>
<evidence type="ECO:0000256" key="10">
    <source>
        <dbReference type="ARBA" id="ARBA00022960"/>
    </source>
</evidence>
<dbReference type="InterPro" id="IPR011761">
    <property type="entry name" value="ATP-grasp"/>
</dbReference>
<dbReference type="GO" id="GO:0008360">
    <property type="term" value="P:regulation of cell shape"/>
    <property type="evidence" value="ECO:0007669"/>
    <property type="project" value="UniProtKB-KW"/>
</dbReference>
<keyword evidence="8 17" id="KW-0547">Nucleotide-binding</keyword>
<dbReference type="GO" id="GO:0005737">
    <property type="term" value="C:cytoplasm"/>
    <property type="evidence" value="ECO:0007669"/>
    <property type="project" value="UniProtKB-SubCell"/>
</dbReference>
<feature type="active site" evidence="15">
    <location>
        <position position="308"/>
    </location>
</feature>
<feature type="binding site" evidence="16">
    <location>
        <position position="297"/>
    </location>
    <ligand>
        <name>Mg(2+)</name>
        <dbReference type="ChEBI" id="CHEBI:18420"/>
        <label>1</label>
    </ligand>
</feature>
<keyword evidence="9 17" id="KW-0067">ATP-binding</keyword>
<name>A0A9D1J5Y9_9BACT</name>
<organism evidence="19 20">
    <name type="scientific">Candidatus Coprenecus avistercoris</name>
    <dbReference type="NCBI Taxonomy" id="2840730"/>
    <lineage>
        <taxon>Bacteria</taxon>
        <taxon>Pseudomonadati</taxon>
        <taxon>Bacteroidota</taxon>
        <taxon>Bacteroidia</taxon>
        <taxon>Bacteroidales</taxon>
        <taxon>Rikenellaceae</taxon>
        <taxon>Rikenellaceae incertae sedis</taxon>
        <taxon>Candidatus Coprenecus</taxon>
    </lineage>
</organism>
<evidence type="ECO:0000256" key="8">
    <source>
        <dbReference type="ARBA" id="ARBA00022741"/>
    </source>
</evidence>
<evidence type="ECO:0000256" key="3">
    <source>
        <dbReference type="ARBA" id="ARBA00010871"/>
    </source>
</evidence>
<feature type="domain" description="ATP-grasp" evidence="18">
    <location>
        <begin position="130"/>
        <end position="330"/>
    </location>
</feature>
<dbReference type="PROSITE" id="PS50975">
    <property type="entry name" value="ATP_GRASP"/>
    <property type="match status" value="1"/>
</dbReference>
<evidence type="ECO:0000256" key="6">
    <source>
        <dbReference type="ARBA" id="ARBA00022598"/>
    </source>
</evidence>
<evidence type="ECO:0000256" key="2">
    <source>
        <dbReference type="ARBA" id="ARBA00004496"/>
    </source>
</evidence>
<comment type="subcellular location">
    <subcellularLocation>
        <location evidence="2 14">Cytoplasm</location>
    </subcellularLocation>
</comment>
<dbReference type="InterPro" id="IPR005905">
    <property type="entry name" value="D_ala_D_ala"/>
</dbReference>
<dbReference type="InterPro" id="IPR013815">
    <property type="entry name" value="ATP_grasp_subdomain_1"/>
</dbReference>
<dbReference type="HAMAP" id="MF_00047">
    <property type="entry name" value="Dala_Dala_lig"/>
    <property type="match status" value="1"/>
</dbReference>
<feature type="active site" evidence="15">
    <location>
        <position position="174"/>
    </location>
</feature>
<dbReference type="GO" id="GO:0009252">
    <property type="term" value="P:peptidoglycan biosynthetic process"/>
    <property type="evidence" value="ECO:0007669"/>
    <property type="project" value="UniProtKB-UniRule"/>
</dbReference>
<keyword evidence="6 14" id="KW-0436">Ligase</keyword>
<evidence type="ECO:0000256" key="5">
    <source>
        <dbReference type="ARBA" id="ARBA00022490"/>
    </source>
</evidence>
<dbReference type="EC" id="6.3.2.4" evidence="4 14"/>
<comment type="cofactor">
    <cofactor evidence="1">
        <name>Mn(2+)</name>
        <dbReference type="ChEBI" id="CHEBI:29035"/>
    </cofactor>
</comment>
<evidence type="ECO:0000256" key="15">
    <source>
        <dbReference type="PIRSR" id="PIRSR039102-1"/>
    </source>
</evidence>
<evidence type="ECO:0000256" key="7">
    <source>
        <dbReference type="ARBA" id="ARBA00022723"/>
    </source>
</evidence>
<evidence type="ECO:0000259" key="18">
    <source>
        <dbReference type="PROSITE" id="PS50975"/>
    </source>
</evidence>
<dbReference type="EMBL" id="DVHI01000030">
    <property type="protein sequence ID" value="HIR62316.1"/>
    <property type="molecule type" value="Genomic_DNA"/>
</dbReference>
<keyword evidence="11 14" id="KW-0573">Peptidoglycan synthesis</keyword>
<dbReference type="InterPro" id="IPR011095">
    <property type="entry name" value="Dala_Dala_lig_C"/>
</dbReference>
<reference evidence="19" key="1">
    <citation type="submission" date="2020-10" db="EMBL/GenBank/DDBJ databases">
        <authorList>
            <person name="Gilroy R."/>
        </authorList>
    </citation>
    <scope>NUCLEOTIDE SEQUENCE</scope>
    <source>
        <strain evidence="19">ChiHjej13B12-12457</strain>
    </source>
</reference>
<dbReference type="Gene3D" id="3.40.50.20">
    <property type="match status" value="1"/>
</dbReference>
<evidence type="ECO:0000256" key="4">
    <source>
        <dbReference type="ARBA" id="ARBA00012216"/>
    </source>
</evidence>
<feature type="binding site" evidence="16">
    <location>
        <position position="297"/>
    </location>
    <ligand>
        <name>Mg(2+)</name>
        <dbReference type="ChEBI" id="CHEBI:18420"/>
        <label>2</label>
    </ligand>
</feature>
<dbReference type="GO" id="GO:0005524">
    <property type="term" value="F:ATP binding"/>
    <property type="evidence" value="ECO:0007669"/>
    <property type="project" value="UniProtKB-UniRule"/>
</dbReference>
<gene>
    <name evidence="14" type="primary">ddl</name>
    <name evidence="19" type="ORF">IAC94_02180</name>
</gene>
<evidence type="ECO:0000256" key="9">
    <source>
        <dbReference type="ARBA" id="ARBA00022840"/>
    </source>
</evidence>
<feature type="binding site" evidence="16">
    <location>
        <position position="284"/>
    </location>
    <ligand>
        <name>Mg(2+)</name>
        <dbReference type="ChEBI" id="CHEBI:18420"/>
        <label>1</label>
    </ligand>
</feature>
<dbReference type="PROSITE" id="PS00844">
    <property type="entry name" value="DALA_DALA_LIGASE_2"/>
    <property type="match status" value="1"/>
</dbReference>
<feature type="active site" evidence="15">
    <location>
        <position position="19"/>
    </location>
</feature>